<accession>A0A2P2JHW3</accession>
<keyword evidence="1" id="KW-0472">Membrane</keyword>
<name>A0A2P2JHW3_RHIMU</name>
<keyword evidence="1" id="KW-1133">Transmembrane helix</keyword>
<reference evidence="2" key="1">
    <citation type="submission" date="2018-02" db="EMBL/GenBank/DDBJ databases">
        <title>Rhizophora mucronata_Transcriptome.</title>
        <authorList>
            <person name="Meera S.P."/>
            <person name="Sreeshan A."/>
            <person name="Augustine A."/>
        </authorList>
    </citation>
    <scope>NUCLEOTIDE SEQUENCE</scope>
    <source>
        <tissue evidence="2">Leaf</tissue>
    </source>
</reference>
<evidence type="ECO:0000256" key="1">
    <source>
        <dbReference type="SAM" id="Phobius"/>
    </source>
</evidence>
<feature type="transmembrane region" description="Helical" evidence="1">
    <location>
        <begin position="23"/>
        <end position="41"/>
    </location>
</feature>
<protein>
    <submittedName>
        <fullName evidence="2">Uncharacterized protein MANES_15G171100</fullName>
    </submittedName>
</protein>
<evidence type="ECO:0000313" key="2">
    <source>
        <dbReference type="EMBL" id="MBW93049.1"/>
    </source>
</evidence>
<keyword evidence="1" id="KW-0812">Transmembrane</keyword>
<proteinExistence type="predicted"/>
<organism evidence="2">
    <name type="scientific">Rhizophora mucronata</name>
    <name type="common">Asiatic mangrove</name>
    <dbReference type="NCBI Taxonomy" id="61149"/>
    <lineage>
        <taxon>Eukaryota</taxon>
        <taxon>Viridiplantae</taxon>
        <taxon>Streptophyta</taxon>
        <taxon>Embryophyta</taxon>
        <taxon>Tracheophyta</taxon>
        <taxon>Spermatophyta</taxon>
        <taxon>Magnoliopsida</taxon>
        <taxon>eudicotyledons</taxon>
        <taxon>Gunneridae</taxon>
        <taxon>Pentapetalae</taxon>
        <taxon>rosids</taxon>
        <taxon>fabids</taxon>
        <taxon>Malpighiales</taxon>
        <taxon>Rhizophoraceae</taxon>
        <taxon>Rhizophora</taxon>
    </lineage>
</organism>
<sequence length="58" mass="6710">MWDPLYAQTFLGSCFSFCLQQRMFHVCVILLFVAHSAVMIMTKHWNFDLSGGLIIDLL</sequence>
<dbReference type="EMBL" id="GGEC01012566">
    <property type="protein sequence ID" value="MBW93049.1"/>
    <property type="molecule type" value="Transcribed_RNA"/>
</dbReference>
<dbReference type="AlphaFoldDB" id="A0A2P2JHW3"/>